<dbReference type="InterPro" id="IPR023365">
    <property type="entry name" value="Sortase_dom-sf"/>
</dbReference>
<keyword evidence="3" id="KW-0732">Signal</keyword>
<proteinExistence type="predicted"/>
<dbReference type="Proteomes" id="UP001335729">
    <property type="component" value="Unassembled WGS sequence"/>
</dbReference>
<reference evidence="4 5" key="1">
    <citation type="submission" date="2024-01" db="EMBL/GenBank/DDBJ databases">
        <title>Draft genome sequence of Gordonia sp. PKS22-38.</title>
        <authorList>
            <person name="Suphannarot A."/>
            <person name="Mingma R."/>
        </authorList>
    </citation>
    <scope>NUCLEOTIDE SEQUENCE [LARGE SCALE GENOMIC DNA]</scope>
    <source>
        <strain evidence="4 5">PKS22-38</strain>
    </source>
</reference>
<feature type="compositionally biased region" description="Polar residues" evidence="2">
    <location>
        <begin position="40"/>
        <end position="50"/>
    </location>
</feature>
<evidence type="ECO:0000256" key="1">
    <source>
        <dbReference type="ARBA" id="ARBA00022801"/>
    </source>
</evidence>
<feature type="chain" id="PRO_5047377462" evidence="3">
    <location>
        <begin position="28"/>
        <end position="192"/>
    </location>
</feature>
<dbReference type="Pfam" id="PF04203">
    <property type="entry name" value="Sortase"/>
    <property type="match status" value="1"/>
</dbReference>
<feature type="signal peptide" evidence="3">
    <location>
        <begin position="1"/>
        <end position="27"/>
    </location>
</feature>
<evidence type="ECO:0000313" key="5">
    <source>
        <dbReference type="Proteomes" id="UP001335729"/>
    </source>
</evidence>
<dbReference type="InterPro" id="IPR042001">
    <property type="entry name" value="Sortase_F"/>
</dbReference>
<feature type="region of interest" description="Disordered" evidence="2">
    <location>
        <begin position="32"/>
        <end position="53"/>
    </location>
</feature>
<keyword evidence="5" id="KW-1185">Reference proteome</keyword>
<name>A0ABU7N091_9ACTN</name>
<gene>
    <name evidence="4" type="ORF">V1Y59_23050</name>
</gene>
<evidence type="ECO:0000313" key="4">
    <source>
        <dbReference type="EMBL" id="MEE4025978.1"/>
    </source>
</evidence>
<dbReference type="RefSeq" id="WP_330507368.1">
    <property type="nucleotide sequence ID" value="NZ_JAZDUE010000028.1"/>
</dbReference>
<accession>A0ABU7N091</accession>
<dbReference type="PROSITE" id="PS51257">
    <property type="entry name" value="PROKAR_LIPOPROTEIN"/>
    <property type="match status" value="1"/>
</dbReference>
<protein>
    <submittedName>
        <fullName evidence="4">Class F sortase</fullName>
    </submittedName>
</protein>
<dbReference type="Gene3D" id="2.40.260.10">
    <property type="entry name" value="Sortase"/>
    <property type="match status" value="1"/>
</dbReference>
<comment type="caution">
    <text evidence="4">The sequence shown here is derived from an EMBL/GenBank/DDBJ whole genome shotgun (WGS) entry which is preliminary data.</text>
</comment>
<dbReference type="SUPFAM" id="SSF63817">
    <property type="entry name" value="Sortase"/>
    <property type="match status" value="1"/>
</dbReference>
<evidence type="ECO:0000256" key="3">
    <source>
        <dbReference type="SAM" id="SignalP"/>
    </source>
</evidence>
<keyword evidence="1" id="KW-0378">Hydrolase</keyword>
<evidence type="ECO:0000256" key="2">
    <source>
        <dbReference type="SAM" id="MobiDB-lite"/>
    </source>
</evidence>
<dbReference type="EMBL" id="JAZDUE010000028">
    <property type="protein sequence ID" value="MEE4025978.1"/>
    <property type="molecule type" value="Genomic_DNA"/>
</dbReference>
<dbReference type="CDD" id="cd05829">
    <property type="entry name" value="Sortase_F"/>
    <property type="match status" value="1"/>
</dbReference>
<organism evidence="4 5">
    <name type="scientific">Gordonia prachuapensis</name>
    <dbReference type="NCBI Taxonomy" id="3115651"/>
    <lineage>
        <taxon>Bacteria</taxon>
        <taxon>Bacillati</taxon>
        <taxon>Actinomycetota</taxon>
        <taxon>Actinomycetes</taxon>
        <taxon>Mycobacteriales</taxon>
        <taxon>Gordoniaceae</taxon>
        <taxon>Gordonia</taxon>
    </lineage>
</organism>
<sequence length="192" mass="20561">MRTSRFTSGVAALLALAGAVLMLTACGGTSEEPVKPAQVLSGSTEPSQARTAPVGDPVRLVVPSVRVDAAVKPIVDDTGEIDPPTEHDAWWWTERGKPGSADTVYLAGHAIHNGDGVFAPLQQVEPGAQIRLDTTTGSRTYRVDATATYDKWNLDHYDEVWAAVPGRLILVTCFVEDGQPTEDNYIVYASLV</sequence>
<dbReference type="InterPro" id="IPR005754">
    <property type="entry name" value="Sortase"/>
</dbReference>